<reference evidence="4 5" key="1">
    <citation type="journal article" date="2012" name="J. Bacteriol.">
        <title>Complete genome sequence of the hyperthermophilic cellulolytic Crenarchaeon 'Thermogladius cellulolyticus' 1633.</title>
        <authorList>
            <person name="Mardanov A.V."/>
            <person name="Kochetkova T.V."/>
            <person name="Beletsky A.V."/>
            <person name="Bonch-Osmolovskaya E.A."/>
            <person name="Ravin N.V."/>
            <person name="Skryabin K.G."/>
        </authorList>
    </citation>
    <scope>NUCLEOTIDE SEQUENCE [LARGE SCALE GENOMIC DNA]</scope>
    <source>
        <strain evidence="5">DSM 22663 / VKM B-2946 / 1633</strain>
    </source>
</reference>
<dbReference type="InParanoid" id="I3TEL5"/>
<dbReference type="GO" id="GO:0030170">
    <property type="term" value="F:pyridoxal phosphate binding"/>
    <property type="evidence" value="ECO:0007669"/>
    <property type="project" value="InterPro"/>
</dbReference>
<dbReference type="InterPro" id="IPR015421">
    <property type="entry name" value="PyrdxlP-dep_Trfase_major"/>
</dbReference>
<evidence type="ECO:0000256" key="1">
    <source>
        <dbReference type="ARBA" id="ARBA00001933"/>
    </source>
</evidence>
<dbReference type="InterPro" id="IPR000277">
    <property type="entry name" value="Cys/Met-Metab_PyrdxlP-dep_enz"/>
</dbReference>
<dbReference type="PIRSF" id="PIRSF001434">
    <property type="entry name" value="CGS"/>
    <property type="match status" value="1"/>
</dbReference>
<keyword evidence="3" id="KW-0663">Pyridoxal phosphate</keyword>
<dbReference type="OrthoDB" id="43458at2157"/>
<proteinExistence type="inferred from homology"/>
<dbReference type="GO" id="GO:0019343">
    <property type="term" value="P:cysteine biosynthetic process via cystathionine"/>
    <property type="evidence" value="ECO:0007669"/>
    <property type="project" value="TreeGrafter"/>
</dbReference>
<name>I3TEL5_THEC1</name>
<dbReference type="PANTHER" id="PTHR11808:SF15">
    <property type="entry name" value="CYSTATHIONINE GAMMA-LYASE"/>
    <property type="match status" value="1"/>
</dbReference>
<dbReference type="InterPro" id="IPR015422">
    <property type="entry name" value="PyrdxlP-dep_Trfase_small"/>
</dbReference>
<dbReference type="Proteomes" id="UP000005270">
    <property type="component" value="Chromosome"/>
</dbReference>
<dbReference type="Gene3D" id="3.40.640.10">
    <property type="entry name" value="Type I PLP-dependent aspartate aminotransferase-like (Major domain)"/>
    <property type="match status" value="1"/>
</dbReference>
<gene>
    <name evidence="4" type="ordered locus">TCELL_0779</name>
</gene>
<keyword evidence="5" id="KW-1185">Reference proteome</keyword>
<dbReference type="GO" id="GO:0005737">
    <property type="term" value="C:cytoplasm"/>
    <property type="evidence" value="ECO:0007669"/>
    <property type="project" value="TreeGrafter"/>
</dbReference>
<accession>I3TEL5</accession>
<dbReference type="AlphaFoldDB" id="I3TEL5"/>
<dbReference type="PANTHER" id="PTHR11808">
    <property type="entry name" value="TRANS-SULFURATION ENZYME FAMILY MEMBER"/>
    <property type="match status" value="1"/>
</dbReference>
<dbReference type="InterPro" id="IPR015424">
    <property type="entry name" value="PyrdxlP-dep_Trfase"/>
</dbReference>
<dbReference type="eggNOG" id="arCOG00060">
    <property type="taxonomic scope" value="Archaea"/>
</dbReference>
<dbReference type="KEGG" id="thg:TCELL_0779"/>
<dbReference type="STRING" id="1184251.TCELL_0779"/>
<comment type="similarity">
    <text evidence="2">Belongs to the trans-sulfuration enzymes family.</text>
</comment>
<dbReference type="FunFam" id="3.40.640.10:FF:000046">
    <property type="entry name" value="Cystathionine gamma-lyase"/>
    <property type="match status" value="1"/>
</dbReference>
<dbReference type="GeneID" id="13013096"/>
<evidence type="ECO:0000256" key="2">
    <source>
        <dbReference type="ARBA" id="ARBA00009077"/>
    </source>
</evidence>
<evidence type="ECO:0000256" key="3">
    <source>
        <dbReference type="ARBA" id="ARBA00022898"/>
    </source>
</evidence>
<dbReference type="GO" id="GO:0019346">
    <property type="term" value="P:transsulfuration"/>
    <property type="evidence" value="ECO:0007669"/>
    <property type="project" value="InterPro"/>
</dbReference>
<evidence type="ECO:0000313" key="4">
    <source>
        <dbReference type="EMBL" id="AFK51203.1"/>
    </source>
</evidence>
<dbReference type="RefSeq" id="WP_014737453.1">
    <property type="nucleotide sequence ID" value="NC_017954.1"/>
</dbReference>
<dbReference type="GO" id="GO:0004123">
    <property type="term" value="F:cystathionine gamma-lyase activity"/>
    <property type="evidence" value="ECO:0007669"/>
    <property type="project" value="TreeGrafter"/>
</dbReference>
<comment type="cofactor">
    <cofactor evidence="1">
        <name>pyridoxal 5'-phosphate</name>
        <dbReference type="ChEBI" id="CHEBI:597326"/>
    </cofactor>
</comment>
<dbReference type="SUPFAM" id="SSF53383">
    <property type="entry name" value="PLP-dependent transferases"/>
    <property type="match status" value="1"/>
</dbReference>
<dbReference type="EMBL" id="CP003531">
    <property type="protein sequence ID" value="AFK51203.1"/>
    <property type="molecule type" value="Genomic_DNA"/>
</dbReference>
<dbReference type="HOGENOM" id="CLU_018986_2_0_2"/>
<dbReference type="FunCoup" id="I3TEL5">
    <property type="interactions" value="111"/>
</dbReference>
<sequence length="386" mass="42905">MRTGTRLVDVEGLNDPYGSHIPPVYLSAVYEYVDYEQGLAKYTDRGTYVRYGREENPTVRVLERLLSSLEETEDALAFNSGMAAETTLFLYLMKPGIRVVMSAEVYSTTYLTVRNLVEKVGAKLDLVFPSAREILESVGREPAVVFVETVTNPTLKVVDLVELAEGLKDTGSTLVVDNTFATPLNVKPFKLGARFVVHSLTKYIAGHNDVVGGALLGTKKEISELWDWRRMTGSIMPPFEAYLVYRGAKTLEVRFERVSKSAKAIAEFLAEHSKVEGVHYPGLDKDEYHPIARRLFATGNYGGVLSFRVKGGYEGALRFMKKLRVIKRAPSLGGTESLAVLPAKAGSMYLPEDLRRRLKITENLVRLSVGLEDVNDLIEDIDQALA</sequence>
<dbReference type="CDD" id="cd00614">
    <property type="entry name" value="CGS_like"/>
    <property type="match status" value="1"/>
</dbReference>
<dbReference type="Gene3D" id="3.90.1150.10">
    <property type="entry name" value="Aspartate Aminotransferase, domain 1"/>
    <property type="match status" value="1"/>
</dbReference>
<dbReference type="Pfam" id="PF01053">
    <property type="entry name" value="Cys_Met_Meta_PP"/>
    <property type="match status" value="1"/>
</dbReference>
<protein>
    <submittedName>
        <fullName evidence="4">Cystathionine gamma-synthase</fullName>
    </submittedName>
</protein>
<organism evidence="4 5">
    <name type="scientific">Thermogladius calderae (strain DSM 22663 / VKM B-2946 / 1633)</name>
    <dbReference type="NCBI Taxonomy" id="1184251"/>
    <lineage>
        <taxon>Archaea</taxon>
        <taxon>Thermoproteota</taxon>
        <taxon>Thermoprotei</taxon>
        <taxon>Desulfurococcales</taxon>
        <taxon>Desulfurococcaceae</taxon>
        <taxon>Thermogladius</taxon>
    </lineage>
</organism>
<evidence type="ECO:0000313" key="5">
    <source>
        <dbReference type="Proteomes" id="UP000005270"/>
    </source>
</evidence>
<dbReference type="NCBIfam" id="NF006347">
    <property type="entry name" value="PRK08574.1"/>
    <property type="match status" value="1"/>
</dbReference>